<feature type="coiled-coil region" evidence="1">
    <location>
        <begin position="201"/>
        <end position="235"/>
    </location>
</feature>
<reference evidence="3" key="1">
    <citation type="submission" date="2021-12" db="EMBL/GenBank/DDBJ databases">
        <title>Prjna785345.</title>
        <authorList>
            <person name="Rujirawat T."/>
            <person name="Krajaejun T."/>
        </authorList>
    </citation>
    <scope>NUCLEOTIDE SEQUENCE</scope>
    <source>
        <strain evidence="3">Pi057C3</strain>
    </source>
</reference>
<feature type="compositionally biased region" description="Low complexity" evidence="2">
    <location>
        <begin position="251"/>
        <end position="265"/>
    </location>
</feature>
<dbReference type="Proteomes" id="UP001209570">
    <property type="component" value="Unassembled WGS sequence"/>
</dbReference>
<feature type="region of interest" description="Disordered" evidence="2">
    <location>
        <begin position="250"/>
        <end position="270"/>
    </location>
</feature>
<keyword evidence="1" id="KW-0175">Coiled coil</keyword>
<name>A0AAD5LB22_PYTIN</name>
<dbReference type="AlphaFoldDB" id="A0AAD5LB22"/>
<proteinExistence type="predicted"/>
<evidence type="ECO:0000313" key="3">
    <source>
        <dbReference type="EMBL" id="KAJ0392483.1"/>
    </source>
</evidence>
<comment type="caution">
    <text evidence="3">The sequence shown here is derived from an EMBL/GenBank/DDBJ whole genome shotgun (WGS) entry which is preliminary data.</text>
</comment>
<dbReference type="EMBL" id="JAKCXM010000628">
    <property type="protein sequence ID" value="KAJ0392483.1"/>
    <property type="molecule type" value="Genomic_DNA"/>
</dbReference>
<sequence>MLLLDKTSERLRSKHVRTLELLQKTLDENVELRDRLGQLQKGTLHLGQGVERSNSTNELEDEIDRLKAEHCSRLVAAEEAARVRHEELGRTIETLQHQQQRLHNDVFTLEARLSAMRESSQQERQHWQLERQQLLEENRALEAEVRRQAEGRPDHQAELCALQLQLDAQRVRERELLGRHDQLQRESRDVHAELTLRTTQLEALQRRAADVERDLKDARDREVRLSDELDSCRDQNAQLHVHVSRLQQALADSAAKPASPQPQADEGSSGEALARLRDVEEQNSRLVHENLALRDSITKLQTQLNDLNRSSGATGSIFAVHVDLKRENAHLRAQVEELKQLQRRFLTTAKKKTMRFPAIS</sequence>
<accession>A0AAD5LB22</accession>
<feature type="coiled-coil region" evidence="1">
    <location>
        <begin position="117"/>
        <end position="151"/>
    </location>
</feature>
<evidence type="ECO:0000256" key="1">
    <source>
        <dbReference type="SAM" id="Coils"/>
    </source>
</evidence>
<evidence type="ECO:0000256" key="2">
    <source>
        <dbReference type="SAM" id="MobiDB-lite"/>
    </source>
</evidence>
<protein>
    <submittedName>
        <fullName evidence="3">Uncharacterized protein</fullName>
    </submittedName>
</protein>
<gene>
    <name evidence="3" type="ORF">P43SY_004014</name>
</gene>
<keyword evidence="4" id="KW-1185">Reference proteome</keyword>
<evidence type="ECO:0000313" key="4">
    <source>
        <dbReference type="Proteomes" id="UP001209570"/>
    </source>
</evidence>
<organism evidence="3 4">
    <name type="scientific">Pythium insidiosum</name>
    <name type="common">Pythiosis disease agent</name>
    <dbReference type="NCBI Taxonomy" id="114742"/>
    <lineage>
        <taxon>Eukaryota</taxon>
        <taxon>Sar</taxon>
        <taxon>Stramenopiles</taxon>
        <taxon>Oomycota</taxon>
        <taxon>Peronosporomycetes</taxon>
        <taxon>Pythiales</taxon>
        <taxon>Pythiaceae</taxon>
        <taxon>Pythium</taxon>
    </lineage>
</organism>
<feature type="coiled-coil region" evidence="1">
    <location>
        <begin position="290"/>
        <end position="344"/>
    </location>
</feature>